<dbReference type="AlphaFoldDB" id="A0A2S7TY48"/>
<keyword evidence="2" id="KW-1185">Reference proteome</keyword>
<dbReference type="Proteomes" id="UP000239907">
    <property type="component" value="Unassembled WGS sequence"/>
</dbReference>
<evidence type="ECO:0000313" key="1">
    <source>
        <dbReference type="EMBL" id="PQJ27678.1"/>
    </source>
</evidence>
<dbReference type="OrthoDB" id="200016at2"/>
<gene>
    <name evidence="1" type="ORF">BSZ32_03630</name>
</gene>
<evidence type="ECO:0000313" key="2">
    <source>
        <dbReference type="Proteomes" id="UP000239907"/>
    </source>
</evidence>
<dbReference type="RefSeq" id="WP_105042165.1">
    <property type="nucleotide sequence ID" value="NZ_MQWA01000001.1"/>
</dbReference>
<proteinExistence type="predicted"/>
<name>A0A2S7TY48_9BACT</name>
<comment type="caution">
    <text evidence="1">The sequence shown here is derived from an EMBL/GenBank/DDBJ whole genome shotgun (WGS) entry which is preliminary data.</text>
</comment>
<reference evidence="1 2" key="1">
    <citation type="submission" date="2016-12" db="EMBL/GenBank/DDBJ databases">
        <title>Study of bacterial adaptation to deep sea.</title>
        <authorList>
            <person name="Song J."/>
            <person name="Yoshizawa S."/>
            <person name="Kogure K."/>
        </authorList>
    </citation>
    <scope>NUCLEOTIDE SEQUENCE [LARGE SCALE GENOMIC DNA]</scope>
    <source>
        <strain evidence="1 2">SAORIC-165</strain>
    </source>
</reference>
<accession>A0A2S7TY48</accession>
<dbReference type="EMBL" id="MQWA01000001">
    <property type="protein sequence ID" value="PQJ27678.1"/>
    <property type="molecule type" value="Genomic_DNA"/>
</dbReference>
<sequence>MRHFLAKLICLVAAVTILEVPSVALQSYAWATMLNDRIPTQGFSEAISSTFDGEHPCEHCLAAQELQSDEKSPDKKSKAPQYQLGSIKLIGLNASKILPPAGSPASLLPHVVTDAHLSCCFYDSVPTPPPRLG</sequence>
<protein>
    <submittedName>
        <fullName evidence="1">Uncharacterized protein</fullName>
    </submittedName>
</protein>
<organism evidence="1 2">
    <name type="scientific">Rubritalea profundi</name>
    <dbReference type="NCBI Taxonomy" id="1658618"/>
    <lineage>
        <taxon>Bacteria</taxon>
        <taxon>Pseudomonadati</taxon>
        <taxon>Verrucomicrobiota</taxon>
        <taxon>Verrucomicrobiia</taxon>
        <taxon>Verrucomicrobiales</taxon>
        <taxon>Rubritaleaceae</taxon>
        <taxon>Rubritalea</taxon>
    </lineage>
</organism>